<dbReference type="InterPro" id="IPR002344">
    <property type="entry name" value="Lupus_La"/>
</dbReference>
<evidence type="ECO:0000313" key="11">
    <source>
        <dbReference type="Proteomes" id="UP000327013"/>
    </source>
</evidence>
<feature type="region of interest" description="Disordered" evidence="7">
    <location>
        <begin position="363"/>
        <end position="399"/>
    </location>
</feature>
<keyword evidence="5" id="KW-0539">Nucleus</keyword>
<dbReference type="CDD" id="cd12288">
    <property type="entry name" value="RRM_La_like_plant"/>
    <property type="match status" value="1"/>
</dbReference>
<evidence type="ECO:0000256" key="2">
    <source>
        <dbReference type="ARBA" id="ARBA00022884"/>
    </source>
</evidence>
<evidence type="ECO:0000256" key="1">
    <source>
        <dbReference type="ARBA" id="ARBA00004123"/>
    </source>
</evidence>
<dbReference type="GO" id="GO:1990904">
    <property type="term" value="C:ribonucleoprotein complex"/>
    <property type="evidence" value="ECO:0007669"/>
    <property type="project" value="InterPro"/>
</dbReference>
<evidence type="ECO:0000313" key="10">
    <source>
        <dbReference type="EMBL" id="KAE8008970.1"/>
    </source>
</evidence>
<sequence length="399" mass="44208">MQENDHMKQANSPSFKFNAQAPEFVPRSHTQMPAEVSDYVYPACFHILGGSAGSDWIYVGNGDQEPAYLISKPNSPLPDRSKTTFTDDLQQKIIKQVEYQFSDMSLLANDSFMKHVNRDPEGYVPISVIAATKKIKSLVNINNTVITQALRSSSRLVVSSDGKKVRRKHPFTEKEKEDLQSRTVVAENLPEDHSHQNLEKIFGVVGRVKAVRICYPQESHSSRSKGDFLVSNKLHALVEYETADKAEKAVEKLNDERNWRKGLRVKSMIRRSPRSVLKNRKSELDGILDDSEAPPHESIEDSCQPNNTESVVEGNAKENSVGSKKGWGRVGGKCRGRGQSQCGRGLLLSSPLLQIGILCEASAKHPSKGPRMPDGTRGFTMGRGKPLTHIPTPQPAASP</sequence>
<keyword evidence="3" id="KW-0805">Transcription regulation</keyword>
<dbReference type="InterPro" id="IPR006630">
    <property type="entry name" value="La_HTH"/>
</dbReference>
<reference evidence="10 11" key="1">
    <citation type="submission" date="2019-06" db="EMBL/GenBank/DDBJ databases">
        <title>A chromosomal-level reference genome of Carpinus fangiana (Coryloideae, Betulaceae).</title>
        <authorList>
            <person name="Yang X."/>
            <person name="Wang Z."/>
            <person name="Zhang L."/>
            <person name="Hao G."/>
            <person name="Liu J."/>
            <person name="Yang Y."/>
        </authorList>
    </citation>
    <scope>NUCLEOTIDE SEQUENCE [LARGE SCALE GENOMIC DNA]</scope>
    <source>
        <strain evidence="10">Cfa_2016G</strain>
        <tissue evidence="10">Leaf</tissue>
    </source>
</reference>
<dbReference type="SMART" id="SM00360">
    <property type="entry name" value="RRM"/>
    <property type="match status" value="1"/>
</dbReference>
<dbReference type="PANTHER" id="PTHR22792">
    <property type="entry name" value="LUPUS LA PROTEIN-RELATED"/>
    <property type="match status" value="1"/>
</dbReference>
<dbReference type="EMBL" id="CM017322">
    <property type="protein sequence ID" value="KAE8008970.1"/>
    <property type="molecule type" value="Genomic_DNA"/>
</dbReference>
<dbReference type="GO" id="GO:0003723">
    <property type="term" value="F:RNA binding"/>
    <property type="evidence" value="ECO:0007669"/>
    <property type="project" value="UniProtKB-UniRule"/>
</dbReference>
<name>A0A5N6QRP1_9ROSI</name>
<evidence type="ECO:0000256" key="5">
    <source>
        <dbReference type="ARBA" id="ARBA00023242"/>
    </source>
</evidence>
<evidence type="ECO:0000259" key="8">
    <source>
        <dbReference type="PROSITE" id="PS50102"/>
    </source>
</evidence>
<dbReference type="GO" id="GO:0005634">
    <property type="term" value="C:nucleus"/>
    <property type="evidence" value="ECO:0007669"/>
    <property type="project" value="UniProtKB-SubCell"/>
</dbReference>
<dbReference type="PRINTS" id="PR00302">
    <property type="entry name" value="LUPUSLA"/>
</dbReference>
<dbReference type="Pfam" id="PF00076">
    <property type="entry name" value="RRM_1"/>
    <property type="match status" value="1"/>
</dbReference>
<evidence type="ECO:0000256" key="3">
    <source>
        <dbReference type="ARBA" id="ARBA00023015"/>
    </source>
</evidence>
<evidence type="ECO:0000256" key="6">
    <source>
        <dbReference type="PROSITE-ProRule" id="PRU00332"/>
    </source>
</evidence>
<evidence type="ECO:0008006" key="12">
    <source>
        <dbReference type="Google" id="ProtNLM"/>
    </source>
</evidence>
<feature type="region of interest" description="Disordered" evidence="7">
    <location>
        <begin position="274"/>
        <end position="332"/>
    </location>
</feature>
<dbReference type="InterPro" id="IPR034878">
    <property type="entry name" value="La-rel_plant_RRM"/>
</dbReference>
<accession>A0A5N6QRP1</accession>
<dbReference type="SUPFAM" id="SSF46785">
    <property type="entry name" value="Winged helix' DNA-binding domain"/>
    <property type="match status" value="1"/>
</dbReference>
<organism evidence="10 11">
    <name type="scientific">Carpinus fangiana</name>
    <dbReference type="NCBI Taxonomy" id="176857"/>
    <lineage>
        <taxon>Eukaryota</taxon>
        <taxon>Viridiplantae</taxon>
        <taxon>Streptophyta</taxon>
        <taxon>Embryophyta</taxon>
        <taxon>Tracheophyta</taxon>
        <taxon>Spermatophyta</taxon>
        <taxon>Magnoliopsida</taxon>
        <taxon>eudicotyledons</taxon>
        <taxon>Gunneridae</taxon>
        <taxon>Pentapetalae</taxon>
        <taxon>rosids</taxon>
        <taxon>fabids</taxon>
        <taxon>Fagales</taxon>
        <taxon>Betulaceae</taxon>
        <taxon>Carpinus</taxon>
    </lineage>
</organism>
<dbReference type="Pfam" id="PF07145">
    <property type="entry name" value="PAM2"/>
    <property type="match status" value="1"/>
</dbReference>
<dbReference type="PROSITE" id="PS50961">
    <property type="entry name" value="HTH_LA"/>
    <property type="match status" value="1"/>
</dbReference>
<dbReference type="AlphaFoldDB" id="A0A5N6QRP1"/>
<dbReference type="InterPro" id="IPR036388">
    <property type="entry name" value="WH-like_DNA-bd_sf"/>
</dbReference>
<dbReference type="SUPFAM" id="SSF54928">
    <property type="entry name" value="RNA-binding domain, RBD"/>
    <property type="match status" value="1"/>
</dbReference>
<keyword evidence="11" id="KW-1185">Reference proteome</keyword>
<dbReference type="InterPro" id="IPR036390">
    <property type="entry name" value="WH_DNA-bd_sf"/>
</dbReference>
<dbReference type="Gene3D" id="1.10.10.10">
    <property type="entry name" value="Winged helix-like DNA-binding domain superfamily/Winged helix DNA-binding domain"/>
    <property type="match status" value="1"/>
</dbReference>
<dbReference type="InterPro" id="IPR009818">
    <property type="entry name" value="PAM2_motif"/>
</dbReference>
<dbReference type="InterPro" id="IPR012677">
    <property type="entry name" value="Nucleotide-bd_a/b_plait_sf"/>
</dbReference>
<evidence type="ECO:0000256" key="4">
    <source>
        <dbReference type="ARBA" id="ARBA00023163"/>
    </source>
</evidence>
<proteinExistence type="predicted"/>
<feature type="domain" description="HTH La-type RNA-binding" evidence="9">
    <location>
        <begin position="83"/>
        <end position="175"/>
    </location>
</feature>
<dbReference type="Gene3D" id="3.30.70.330">
    <property type="match status" value="1"/>
</dbReference>
<dbReference type="PROSITE" id="PS50102">
    <property type="entry name" value="RRM"/>
    <property type="match status" value="1"/>
</dbReference>
<dbReference type="InterPro" id="IPR000504">
    <property type="entry name" value="RRM_dom"/>
</dbReference>
<keyword evidence="2 6" id="KW-0694">RNA-binding</keyword>
<dbReference type="PANTHER" id="PTHR22792:SF62">
    <property type="entry name" value="LA-RELATED PROTEIN 7"/>
    <property type="match status" value="1"/>
</dbReference>
<evidence type="ECO:0000256" key="7">
    <source>
        <dbReference type="SAM" id="MobiDB-lite"/>
    </source>
</evidence>
<comment type="subcellular location">
    <subcellularLocation>
        <location evidence="1">Nucleus</location>
    </subcellularLocation>
</comment>
<dbReference type="OrthoDB" id="435402at2759"/>
<keyword evidence="4" id="KW-0804">Transcription</keyword>
<feature type="domain" description="RRM" evidence="8">
    <location>
        <begin position="182"/>
        <end position="272"/>
    </location>
</feature>
<dbReference type="Proteomes" id="UP000327013">
    <property type="component" value="Chromosome 2"/>
</dbReference>
<dbReference type="InterPro" id="IPR045180">
    <property type="entry name" value="La_dom_prot"/>
</dbReference>
<dbReference type="GO" id="GO:0006396">
    <property type="term" value="P:RNA processing"/>
    <property type="evidence" value="ECO:0007669"/>
    <property type="project" value="InterPro"/>
</dbReference>
<dbReference type="Pfam" id="PF05383">
    <property type="entry name" value="La"/>
    <property type="match status" value="1"/>
</dbReference>
<feature type="compositionally biased region" description="Polar residues" evidence="7">
    <location>
        <begin position="301"/>
        <end position="310"/>
    </location>
</feature>
<protein>
    <recommendedName>
        <fullName evidence="12">HTH La-type RNA-binding domain-containing protein</fullName>
    </recommendedName>
</protein>
<dbReference type="SMART" id="SM00715">
    <property type="entry name" value="LA"/>
    <property type="match status" value="1"/>
</dbReference>
<dbReference type="InterPro" id="IPR035979">
    <property type="entry name" value="RBD_domain_sf"/>
</dbReference>
<evidence type="ECO:0000259" key="9">
    <source>
        <dbReference type="PROSITE" id="PS50961"/>
    </source>
</evidence>
<gene>
    <name evidence="10" type="ORF">FH972_005428</name>
</gene>